<comment type="caution">
    <text evidence="1">The sequence shown here is derived from an EMBL/GenBank/DDBJ whole genome shotgun (WGS) entry which is preliminary data.</text>
</comment>
<evidence type="ECO:0000313" key="1">
    <source>
        <dbReference type="EMBL" id="OXU16819.1"/>
    </source>
</evidence>
<gene>
    <name evidence="1" type="ORF">TSAR_013584</name>
</gene>
<dbReference type="EMBL" id="NNAY01005256">
    <property type="protein sequence ID" value="OXU16819.1"/>
    <property type="molecule type" value="Genomic_DNA"/>
</dbReference>
<name>A0A232EEM9_9HYME</name>
<organism evidence="1 2">
    <name type="scientific">Trichomalopsis sarcophagae</name>
    <dbReference type="NCBI Taxonomy" id="543379"/>
    <lineage>
        <taxon>Eukaryota</taxon>
        <taxon>Metazoa</taxon>
        <taxon>Ecdysozoa</taxon>
        <taxon>Arthropoda</taxon>
        <taxon>Hexapoda</taxon>
        <taxon>Insecta</taxon>
        <taxon>Pterygota</taxon>
        <taxon>Neoptera</taxon>
        <taxon>Endopterygota</taxon>
        <taxon>Hymenoptera</taxon>
        <taxon>Apocrita</taxon>
        <taxon>Proctotrupomorpha</taxon>
        <taxon>Chalcidoidea</taxon>
        <taxon>Pteromalidae</taxon>
        <taxon>Pteromalinae</taxon>
        <taxon>Trichomalopsis</taxon>
    </lineage>
</organism>
<evidence type="ECO:0000313" key="2">
    <source>
        <dbReference type="Proteomes" id="UP000215335"/>
    </source>
</evidence>
<sequence length="24" mass="2773">MAEVKRAKGKHTLKYLFLQDPVEA</sequence>
<reference evidence="1 2" key="1">
    <citation type="journal article" date="2017" name="Curr. Biol.">
        <title>The Evolution of Venom by Co-option of Single-Copy Genes.</title>
        <authorList>
            <person name="Martinson E.O."/>
            <person name="Mrinalini"/>
            <person name="Kelkar Y.D."/>
            <person name="Chang C.H."/>
            <person name="Werren J.H."/>
        </authorList>
    </citation>
    <scope>NUCLEOTIDE SEQUENCE [LARGE SCALE GENOMIC DNA]</scope>
    <source>
        <strain evidence="1 2">Alberta</strain>
        <tissue evidence="1">Whole body</tissue>
    </source>
</reference>
<protein>
    <submittedName>
        <fullName evidence="1">Uncharacterized protein</fullName>
    </submittedName>
</protein>
<dbReference type="Proteomes" id="UP000215335">
    <property type="component" value="Unassembled WGS sequence"/>
</dbReference>
<keyword evidence="2" id="KW-1185">Reference proteome</keyword>
<proteinExistence type="predicted"/>
<accession>A0A232EEM9</accession>
<dbReference type="AlphaFoldDB" id="A0A232EEM9"/>